<feature type="region of interest" description="Disordered" evidence="1">
    <location>
        <begin position="67"/>
        <end position="150"/>
    </location>
</feature>
<feature type="compositionally biased region" description="Polar residues" evidence="1">
    <location>
        <begin position="70"/>
        <end position="80"/>
    </location>
</feature>
<dbReference type="AlphaFoldDB" id="A0A8K0A1X5"/>
<feature type="compositionally biased region" description="Polar residues" evidence="1">
    <location>
        <begin position="107"/>
        <end position="119"/>
    </location>
</feature>
<dbReference type="Proteomes" id="UP000838412">
    <property type="component" value="Chromosome 5"/>
</dbReference>
<protein>
    <submittedName>
        <fullName evidence="2">Hypp3327 protein</fullName>
    </submittedName>
</protein>
<dbReference type="EMBL" id="OV696690">
    <property type="protein sequence ID" value="CAH1266248.1"/>
    <property type="molecule type" value="Genomic_DNA"/>
</dbReference>
<dbReference type="OrthoDB" id="10520108at2759"/>
<proteinExistence type="predicted"/>
<evidence type="ECO:0000313" key="2">
    <source>
        <dbReference type="EMBL" id="CAH1266248.1"/>
    </source>
</evidence>
<name>A0A8K0A1X5_BRALA</name>
<keyword evidence="3" id="KW-1185">Reference proteome</keyword>
<gene>
    <name evidence="2" type="primary">Hypp3327</name>
    <name evidence="2" type="ORF">BLAG_LOCUS19904</name>
</gene>
<organism evidence="2 3">
    <name type="scientific">Branchiostoma lanceolatum</name>
    <name type="common">Common lancelet</name>
    <name type="synonym">Amphioxus lanceolatum</name>
    <dbReference type="NCBI Taxonomy" id="7740"/>
    <lineage>
        <taxon>Eukaryota</taxon>
        <taxon>Metazoa</taxon>
        <taxon>Chordata</taxon>
        <taxon>Cephalochordata</taxon>
        <taxon>Leptocardii</taxon>
        <taxon>Amphioxiformes</taxon>
        <taxon>Branchiostomatidae</taxon>
        <taxon>Branchiostoma</taxon>
    </lineage>
</organism>
<sequence>MAVCVNIHAIPSIVNHEIKEELESDTFPLRRFQLVETSYVTAGEAHSRSQGVTETAVADTTLTTQAEIHQYSNEDTSVHSGDTEEGQDHRHASAAPSRPPVCDDEGSSSPGATGHSVNSDPLEAAAGQPASQIEDIESDEEERPYGIATENEVTLAFKNKHQHM</sequence>
<evidence type="ECO:0000313" key="3">
    <source>
        <dbReference type="Proteomes" id="UP000838412"/>
    </source>
</evidence>
<accession>A0A8K0A1X5</accession>
<reference evidence="2" key="1">
    <citation type="submission" date="2022-01" db="EMBL/GenBank/DDBJ databases">
        <authorList>
            <person name="Braso-Vives M."/>
        </authorList>
    </citation>
    <scope>NUCLEOTIDE SEQUENCE</scope>
</reference>
<evidence type="ECO:0000256" key="1">
    <source>
        <dbReference type="SAM" id="MobiDB-lite"/>
    </source>
</evidence>